<feature type="compositionally biased region" description="Polar residues" evidence="1">
    <location>
        <begin position="1"/>
        <end position="10"/>
    </location>
</feature>
<dbReference type="OrthoDB" id="7786248at2"/>
<dbReference type="EMBL" id="SOZD01000001">
    <property type="protein sequence ID" value="TFF27473.1"/>
    <property type="molecule type" value="Genomic_DNA"/>
</dbReference>
<dbReference type="RefSeq" id="WP_134760117.1">
    <property type="nucleotide sequence ID" value="NZ_SOZD01000001.1"/>
</dbReference>
<name>A0A4Y8RU40_9HYPH</name>
<evidence type="ECO:0008006" key="4">
    <source>
        <dbReference type="Google" id="ProtNLM"/>
    </source>
</evidence>
<keyword evidence="3" id="KW-1185">Reference proteome</keyword>
<dbReference type="AlphaFoldDB" id="A0A4Y8RU40"/>
<protein>
    <recommendedName>
        <fullName evidence="4">Tyrosine-protein kinase family protein</fullName>
    </recommendedName>
</protein>
<dbReference type="InterPro" id="IPR027417">
    <property type="entry name" value="P-loop_NTPase"/>
</dbReference>
<dbReference type="SUPFAM" id="SSF52540">
    <property type="entry name" value="P-loop containing nucleoside triphosphate hydrolases"/>
    <property type="match status" value="1"/>
</dbReference>
<evidence type="ECO:0000313" key="3">
    <source>
        <dbReference type="Proteomes" id="UP000298179"/>
    </source>
</evidence>
<accession>A0A4Y8RU40</accession>
<dbReference type="Proteomes" id="UP000298179">
    <property type="component" value="Unassembled WGS sequence"/>
</dbReference>
<dbReference type="Gene3D" id="3.40.50.300">
    <property type="entry name" value="P-loop containing nucleotide triphosphate hydrolases"/>
    <property type="match status" value="1"/>
</dbReference>
<organism evidence="2 3">
    <name type="scientific">Jiella endophytica</name>
    <dbReference type="NCBI Taxonomy" id="2558362"/>
    <lineage>
        <taxon>Bacteria</taxon>
        <taxon>Pseudomonadati</taxon>
        <taxon>Pseudomonadota</taxon>
        <taxon>Alphaproteobacteria</taxon>
        <taxon>Hyphomicrobiales</taxon>
        <taxon>Aurantimonadaceae</taxon>
        <taxon>Jiella</taxon>
    </lineage>
</organism>
<gene>
    <name evidence="2" type="ORF">E3C22_03165</name>
</gene>
<evidence type="ECO:0000313" key="2">
    <source>
        <dbReference type="EMBL" id="TFF27473.1"/>
    </source>
</evidence>
<sequence length="240" mass="25088">MITDQSTASKTARDGEAFSDPSRAQSESGGSGPREMADAAADSGGDSGGEQIATAGELASAVQGTDIFRLVVLSTHREYGSLGGLDLARRLSAAGRATVLIDLTPDGTVAARMSLPPDASGYADLLSGGAGLADIIYRDQYTATHFVPSGGFEMEKADAATFAHLGHVLDAFAEAYDYTVIEADALDIPELPALLDENTAVVIAGLPHVDDRMIDVADDLRMIGIADIVFMPMLRRQGER</sequence>
<reference evidence="2 3" key="1">
    <citation type="submission" date="2019-03" db="EMBL/GenBank/DDBJ databases">
        <title>Jiella endophytica sp. nov., a novel endophytic bacterium isolated from root of Ficus microcarpa Linn. f.</title>
        <authorList>
            <person name="Tuo L."/>
        </authorList>
    </citation>
    <scope>NUCLEOTIDE SEQUENCE [LARGE SCALE GENOMIC DNA]</scope>
    <source>
        <strain evidence="2 3">CBS5Q-3</strain>
    </source>
</reference>
<comment type="caution">
    <text evidence="2">The sequence shown here is derived from an EMBL/GenBank/DDBJ whole genome shotgun (WGS) entry which is preliminary data.</text>
</comment>
<feature type="region of interest" description="Disordered" evidence="1">
    <location>
        <begin position="1"/>
        <end position="51"/>
    </location>
</feature>
<evidence type="ECO:0000256" key="1">
    <source>
        <dbReference type="SAM" id="MobiDB-lite"/>
    </source>
</evidence>
<proteinExistence type="predicted"/>